<feature type="domain" description="Glutathione synthase substrate-binding" evidence="14">
    <location>
        <begin position="230"/>
        <end position="339"/>
    </location>
</feature>
<evidence type="ECO:0000256" key="4">
    <source>
        <dbReference type="ARBA" id="ARBA00022598"/>
    </source>
</evidence>
<evidence type="ECO:0000256" key="11">
    <source>
        <dbReference type="PIRSR" id="PIRSR001558-1"/>
    </source>
</evidence>
<comment type="pathway">
    <text evidence="1 10">Sulfur metabolism; glutathione biosynthesis; glutathione from L-cysteine and L-glutamate: step 2/2.</text>
</comment>
<dbReference type="InterPro" id="IPR037013">
    <property type="entry name" value="GSH-S_sub-bd_sf"/>
</dbReference>
<feature type="binding site" evidence="13">
    <location>
        <begin position="164"/>
        <end position="167"/>
    </location>
    <ligand>
        <name>substrate</name>
    </ligand>
</feature>
<evidence type="ECO:0000256" key="12">
    <source>
        <dbReference type="PIRSR" id="PIRSR001558-2"/>
    </source>
</evidence>
<feature type="binding site" evidence="11">
    <location>
        <begin position="409"/>
        <end position="418"/>
    </location>
    <ligand>
        <name>ATP</name>
        <dbReference type="ChEBI" id="CHEBI:30616"/>
    </ligand>
</feature>
<feature type="binding site" evidence="12">
    <location>
        <position position="160"/>
    </location>
    <ligand>
        <name>Mg(2+)</name>
        <dbReference type="ChEBI" id="CHEBI:18420"/>
    </ligand>
</feature>
<feature type="binding site" evidence="11">
    <location>
        <position position="160"/>
    </location>
    <ligand>
        <name>ATP</name>
        <dbReference type="ChEBI" id="CHEBI:30616"/>
    </ligand>
</feature>
<dbReference type="PIRSF" id="PIRSF001558">
    <property type="entry name" value="GSHase"/>
    <property type="match status" value="1"/>
</dbReference>
<feature type="binding site" evidence="11">
    <location>
        <position position="495"/>
    </location>
    <ligand>
        <name>substrate</name>
    </ligand>
</feature>
<keyword evidence="16" id="KW-1185">Reference proteome</keyword>
<evidence type="ECO:0000256" key="7">
    <source>
        <dbReference type="ARBA" id="ARBA00022741"/>
    </source>
</evidence>
<evidence type="ECO:0000256" key="5">
    <source>
        <dbReference type="ARBA" id="ARBA00022684"/>
    </source>
</evidence>
<evidence type="ECO:0000256" key="3">
    <source>
        <dbReference type="ARBA" id="ARBA00011738"/>
    </source>
</evidence>
<feature type="binding site" evidence="11">
    <location>
        <position position="468"/>
    </location>
    <ligand>
        <name>ATP</name>
        <dbReference type="ChEBI" id="CHEBI:30616"/>
    </ligand>
</feature>
<dbReference type="EMBL" id="QVQW01000041">
    <property type="protein sequence ID" value="RKU43599.1"/>
    <property type="molecule type" value="Genomic_DNA"/>
</dbReference>
<dbReference type="NCBIfam" id="TIGR01986">
    <property type="entry name" value="glut_syn_euk"/>
    <property type="match status" value="1"/>
</dbReference>
<dbReference type="GO" id="GO:0043295">
    <property type="term" value="F:glutathione binding"/>
    <property type="evidence" value="ECO:0007669"/>
    <property type="project" value="UniProtKB-UniRule"/>
</dbReference>
<dbReference type="InterPro" id="IPR004887">
    <property type="entry name" value="GSH_synth_subst-bd"/>
</dbReference>
<keyword evidence="7 10" id="KW-0547">Nucleotide-binding</keyword>
<sequence>MSPAAGASYPPSLKDEESERLVEVVKDWTVGNGLAVRPPPAIVSAEADPRGVLATSVPVTLFPSPFPKVCFEQAKAVQTAYNELYARISQDEEFITQVTRDVIGGDDFIESLWSVHVKVQKEGYVQPISLGLFRSDYMVHQEMGVAEGQEQSVPQIKQVEFNTIASSFGGLSSRTSALHKFLAATEYPLLESVAGQGPYDLPENTSTQGLAAGLQAAYKTYGNSELGHQTCVIFLVQGGERNIFDQRHLEYELQRSSNAPVFRLPFSKILQQTSIADTPKRQLLYRLPSNPSKVFEAAVVYLRAGYGPGDYPNTADWDARYHVERSNAIKCPTVLTQLAGAKKVQQVLATPKPSSQPAELGRFIQEGSKDFQEIWQTFTNIYPMDTSEAGLAARKLALDPEQCQKYVLKPQREGGGNNFYRSAIPPYLKSIPESHWGSYILMELITPPPVTNIILRNGELEQGGVICELGRYGACVWNQKTKEILYNEDAGYLLRTKGDQSEEGGVAAGFGCMDSVNLV</sequence>
<proteinExistence type="inferred from homology"/>
<dbReference type="Gene3D" id="1.10.1080.10">
    <property type="entry name" value="Glutathione Synthetase, Chain A, domain 3"/>
    <property type="match status" value="1"/>
</dbReference>
<name>A0A420Y6T3_9PEZI</name>
<dbReference type="AlphaFoldDB" id="A0A420Y6T3"/>
<feature type="binding site" evidence="11">
    <location>
        <position position="497"/>
    </location>
    <ligand>
        <name>ATP</name>
        <dbReference type="ChEBI" id="CHEBI:30616"/>
    </ligand>
</feature>
<gene>
    <name evidence="15" type="ORF">DL546_006453</name>
</gene>
<comment type="cofactor">
    <cofactor evidence="10 12">
        <name>Mg(2+)</name>
        <dbReference type="ChEBI" id="CHEBI:18420"/>
    </cofactor>
    <text evidence="10 12">Binds 1 Mg(2+) ion per subunit.</text>
</comment>
<organism evidence="15 16">
    <name type="scientific">Coniochaeta pulveracea</name>
    <dbReference type="NCBI Taxonomy" id="177199"/>
    <lineage>
        <taxon>Eukaryota</taxon>
        <taxon>Fungi</taxon>
        <taxon>Dikarya</taxon>
        <taxon>Ascomycota</taxon>
        <taxon>Pezizomycotina</taxon>
        <taxon>Sordariomycetes</taxon>
        <taxon>Sordariomycetidae</taxon>
        <taxon>Coniochaetales</taxon>
        <taxon>Coniochaetaceae</taxon>
        <taxon>Coniochaeta</taxon>
    </lineage>
</organism>
<dbReference type="OrthoDB" id="2020073at2759"/>
<dbReference type="InterPro" id="IPR014042">
    <property type="entry name" value="Glutathione_synthase_a-hlx"/>
</dbReference>
<comment type="catalytic activity">
    <reaction evidence="10">
        <text>gamma-L-glutamyl-L-cysteine + glycine + ATP = glutathione + ADP + phosphate + H(+)</text>
        <dbReference type="Rhea" id="RHEA:13557"/>
        <dbReference type="ChEBI" id="CHEBI:15378"/>
        <dbReference type="ChEBI" id="CHEBI:30616"/>
        <dbReference type="ChEBI" id="CHEBI:43474"/>
        <dbReference type="ChEBI" id="CHEBI:57305"/>
        <dbReference type="ChEBI" id="CHEBI:57925"/>
        <dbReference type="ChEBI" id="CHEBI:58173"/>
        <dbReference type="ChEBI" id="CHEBI:456216"/>
        <dbReference type="EC" id="6.3.2.3"/>
    </reaction>
</comment>
<dbReference type="GO" id="GO:0005524">
    <property type="term" value="F:ATP binding"/>
    <property type="evidence" value="ECO:0007669"/>
    <property type="project" value="UniProtKB-UniRule"/>
</dbReference>
<evidence type="ECO:0000313" key="15">
    <source>
        <dbReference type="EMBL" id="RKU43599.1"/>
    </source>
</evidence>
<dbReference type="SUPFAM" id="SSF52440">
    <property type="entry name" value="PreATP-grasp domain"/>
    <property type="match status" value="1"/>
</dbReference>
<evidence type="ECO:0000256" key="13">
    <source>
        <dbReference type="PIRSR" id="PIRSR001558-3"/>
    </source>
</evidence>
<evidence type="ECO:0000313" key="16">
    <source>
        <dbReference type="Proteomes" id="UP000275385"/>
    </source>
</evidence>
<dbReference type="FunFam" id="3.30.1490.50:FF:000002">
    <property type="entry name" value="Glutathione synthetase"/>
    <property type="match status" value="1"/>
</dbReference>
<feature type="binding site" evidence="12">
    <location>
        <position position="162"/>
    </location>
    <ligand>
        <name>Mg(2+)</name>
        <dbReference type="ChEBI" id="CHEBI:18420"/>
    </ligand>
</feature>
<keyword evidence="8 10" id="KW-0067">ATP-binding</keyword>
<reference evidence="15 16" key="1">
    <citation type="submission" date="2018-08" db="EMBL/GenBank/DDBJ databases">
        <title>Draft genome of the lignicolous fungus Coniochaeta pulveracea.</title>
        <authorList>
            <person name="Borstlap C.J."/>
            <person name="De Witt R.N."/>
            <person name="Botha A."/>
            <person name="Volschenk H."/>
        </authorList>
    </citation>
    <scope>NUCLEOTIDE SEQUENCE [LARGE SCALE GENOMIC DNA]</scope>
    <source>
        <strain evidence="15 16">CAB683</strain>
    </source>
</reference>
<dbReference type="Pfam" id="PF03199">
    <property type="entry name" value="GSH_synthase"/>
    <property type="match status" value="1"/>
</dbReference>
<protein>
    <recommendedName>
        <fullName evidence="10">Glutathione synthetase</fullName>
        <shortName evidence="10">GSH-S</shortName>
        <ecNumber evidence="10">6.3.2.3</ecNumber>
    </recommendedName>
</protein>
<dbReference type="SUPFAM" id="SSF56059">
    <property type="entry name" value="Glutathione synthetase ATP-binding domain-like"/>
    <property type="match status" value="1"/>
</dbReference>
<feature type="binding site" evidence="12">
    <location>
        <position position="413"/>
    </location>
    <ligand>
        <name>Mg(2+)</name>
        <dbReference type="ChEBI" id="CHEBI:18420"/>
    </ligand>
</feature>
<feature type="binding site" evidence="13">
    <location>
        <begin position="240"/>
        <end position="242"/>
    </location>
    <ligand>
        <name>substrate</name>
    </ligand>
</feature>
<keyword evidence="5 10" id="KW-0317">Glutathione biosynthesis</keyword>
<comment type="subunit">
    <text evidence="3">Homodimer.</text>
</comment>
<evidence type="ECO:0000256" key="8">
    <source>
        <dbReference type="ARBA" id="ARBA00022840"/>
    </source>
</evidence>
<dbReference type="Gene3D" id="3.40.50.1760">
    <property type="entry name" value="Glutathione synthase, substrate-binding domain superfamily, eukaryotic"/>
    <property type="match status" value="1"/>
</dbReference>
<dbReference type="EC" id="6.3.2.3" evidence="10"/>
<dbReference type="Gene3D" id="3.30.1490.50">
    <property type="match status" value="1"/>
</dbReference>
<feature type="binding site" evidence="11">
    <location>
        <position position="503"/>
    </location>
    <ligand>
        <name>ATP</name>
        <dbReference type="ChEBI" id="CHEBI:30616"/>
    </ligand>
</feature>
<evidence type="ECO:0000259" key="14">
    <source>
        <dbReference type="Pfam" id="PF03199"/>
    </source>
</evidence>
<dbReference type="Proteomes" id="UP000275385">
    <property type="component" value="Unassembled WGS sequence"/>
</dbReference>
<dbReference type="FunFam" id="3.40.50.1760:FF:000001">
    <property type="entry name" value="Glutathione synthetase"/>
    <property type="match status" value="1"/>
</dbReference>
<keyword evidence="9 10" id="KW-0460">Magnesium</keyword>
<keyword evidence="6 10" id="KW-0479">Metal-binding</keyword>
<feature type="binding site" evidence="11">
    <location>
        <begin position="442"/>
        <end position="445"/>
    </location>
    <ligand>
        <name>ATP</name>
        <dbReference type="ChEBI" id="CHEBI:30616"/>
    </ligand>
</feature>
<feature type="binding site" evidence="13">
    <location>
        <begin position="506"/>
        <end position="507"/>
    </location>
    <ligand>
        <name>substrate</name>
    </ligand>
</feature>
<dbReference type="InterPro" id="IPR016185">
    <property type="entry name" value="PreATP-grasp_dom_sf"/>
</dbReference>
<dbReference type="GO" id="GO:0004363">
    <property type="term" value="F:glutathione synthase activity"/>
    <property type="evidence" value="ECO:0007669"/>
    <property type="project" value="UniProtKB-UniRule"/>
</dbReference>
<dbReference type="UniPathway" id="UPA00142">
    <property type="reaction ID" value="UER00210"/>
</dbReference>
<dbReference type="STRING" id="177199.A0A420Y6T3"/>
<dbReference type="InterPro" id="IPR005615">
    <property type="entry name" value="Glutathione_synthase"/>
</dbReference>
<dbReference type="Pfam" id="PF03917">
    <property type="entry name" value="GSH_synth_ATP"/>
    <property type="match status" value="1"/>
</dbReference>
<comment type="caution">
    <text evidence="15">The sequence shown here is derived from an EMBL/GenBank/DDBJ whole genome shotgun (WGS) entry which is preliminary data.</text>
</comment>
<evidence type="ECO:0000256" key="2">
    <source>
        <dbReference type="ARBA" id="ARBA00010385"/>
    </source>
</evidence>
<dbReference type="PANTHER" id="PTHR11130">
    <property type="entry name" value="GLUTATHIONE SYNTHETASE"/>
    <property type="match status" value="1"/>
</dbReference>
<dbReference type="Gene3D" id="3.30.1490.80">
    <property type="match status" value="1"/>
</dbReference>
<dbReference type="InterPro" id="IPR014049">
    <property type="entry name" value="Glutathione_synthase_N_euk"/>
</dbReference>
<dbReference type="InterPro" id="IPR014709">
    <property type="entry name" value="Glutathione_synthase_C_euk"/>
</dbReference>
<comment type="similarity">
    <text evidence="2 10">Belongs to the eukaryotic GSH synthase family.</text>
</comment>
<evidence type="ECO:0000256" key="9">
    <source>
        <dbReference type="ARBA" id="ARBA00022842"/>
    </source>
</evidence>
<evidence type="ECO:0000256" key="6">
    <source>
        <dbReference type="ARBA" id="ARBA00022723"/>
    </source>
</evidence>
<feature type="binding site" evidence="13">
    <location>
        <begin position="303"/>
        <end position="306"/>
    </location>
    <ligand>
        <name>substrate</name>
    </ligand>
</feature>
<dbReference type="GO" id="GO:0000287">
    <property type="term" value="F:magnesium ion binding"/>
    <property type="evidence" value="ECO:0007669"/>
    <property type="project" value="UniProtKB-UniRule"/>
</dbReference>
<feature type="binding site" evidence="11">
    <location>
        <position position="420"/>
    </location>
    <ligand>
        <name>ATP</name>
        <dbReference type="ChEBI" id="CHEBI:30616"/>
    </ligand>
</feature>
<accession>A0A420Y6T3</accession>
<keyword evidence="4 10" id="KW-0436">Ligase</keyword>
<evidence type="ECO:0000256" key="10">
    <source>
        <dbReference type="PIRNR" id="PIRNR001558"/>
    </source>
</evidence>
<dbReference type="PANTHER" id="PTHR11130:SF0">
    <property type="entry name" value="GLUTATHIONE SYNTHETASE"/>
    <property type="match status" value="1"/>
</dbReference>
<dbReference type="GO" id="GO:0005829">
    <property type="term" value="C:cytosol"/>
    <property type="evidence" value="ECO:0007669"/>
    <property type="project" value="TreeGrafter"/>
</dbReference>
<dbReference type="Gene3D" id="3.30.470.20">
    <property type="entry name" value="ATP-grasp fold, B domain"/>
    <property type="match status" value="1"/>
</dbReference>
<evidence type="ECO:0000256" key="1">
    <source>
        <dbReference type="ARBA" id="ARBA00004965"/>
    </source>
</evidence>
<feature type="binding site" evidence="11">
    <location>
        <position position="246"/>
    </location>
    <ligand>
        <name>substrate</name>
    </ligand>
</feature>
<feature type="binding site" evidence="11">
    <location>
        <position position="342"/>
    </location>
    <ligand>
        <name>ATP</name>
        <dbReference type="ChEBI" id="CHEBI:30616"/>
    </ligand>
</feature>
<feature type="binding site" evidence="11">
    <location>
        <position position="134"/>
    </location>
    <ligand>
        <name>substrate</name>
    </ligand>
</feature>